<dbReference type="PANTHER" id="PTHR30212:SF2">
    <property type="entry name" value="PROTEIN YIIM"/>
    <property type="match status" value="1"/>
</dbReference>
<evidence type="ECO:0000256" key="1">
    <source>
        <dbReference type="SAM" id="MobiDB-lite"/>
    </source>
</evidence>
<dbReference type="Proteomes" id="UP000245639">
    <property type="component" value="Unassembled WGS sequence"/>
</dbReference>
<dbReference type="Pfam" id="PF03473">
    <property type="entry name" value="MOSC"/>
    <property type="match status" value="1"/>
</dbReference>
<protein>
    <submittedName>
        <fullName evidence="3">MOSC domain-containing protein YiiM</fullName>
    </submittedName>
</protein>
<dbReference type="InterPro" id="IPR052353">
    <property type="entry name" value="Benzoxazolinone_Detox_Enz"/>
</dbReference>
<dbReference type="SUPFAM" id="SSF50800">
    <property type="entry name" value="PK beta-barrel domain-like"/>
    <property type="match status" value="1"/>
</dbReference>
<accession>A0A2U1FLW6</accession>
<evidence type="ECO:0000313" key="4">
    <source>
        <dbReference type="Proteomes" id="UP000245639"/>
    </source>
</evidence>
<dbReference type="AlphaFoldDB" id="A0A2U1FLW6"/>
<feature type="region of interest" description="Disordered" evidence="1">
    <location>
        <begin position="11"/>
        <end position="37"/>
    </location>
</feature>
<dbReference type="Pfam" id="PF03475">
    <property type="entry name" value="YiiM_3-alpha"/>
    <property type="match status" value="1"/>
</dbReference>
<dbReference type="EMBL" id="QEKW01000002">
    <property type="protein sequence ID" value="PVZ13164.1"/>
    <property type="molecule type" value="Genomic_DNA"/>
</dbReference>
<proteinExistence type="predicted"/>
<feature type="compositionally biased region" description="Basic and acidic residues" evidence="1">
    <location>
        <begin position="12"/>
        <end position="24"/>
    </location>
</feature>
<dbReference type="InterPro" id="IPR005163">
    <property type="entry name" value="Tri_helical_YiiM-like"/>
</dbReference>
<dbReference type="GO" id="GO:0030170">
    <property type="term" value="F:pyridoxal phosphate binding"/>
    <property type="evidence" value="ECO:0007669"/>
    <property type="project" value="InterPro"/>
</dbReference>
<dbReference type="InterPro" id="IPR005302">
    <property type="entry name" value="MoCF_Sase_C"/>
</dbReference>
<dbReference type="PROSITE" id="PS51340">
    <property type="entry name" value="MOSC"/>
    <property type="match status" value="1"/>
</dbReference>
<evidence type="ECO:0000259" key="2">
    <source>
        <dbReference type="PROSITE" id="PS51340"/>
    </source>
</evidence>
<dbReference type="InterPro" id="IPR011037">
    <property type="entry name" value="Pyrv_Knase-like_insert_dom_sf"/>
</dbReference>
<dbReference type="OrthoDB" id="9786134at2"/>
<feature type="domain" description="MOSC" evidence="2">
    <location>
        <begin position="32"/>
        <end position="168"/>
    </location>
</feature>
<dbReference type="PANTHER" id="PTHR30212">
    <property type="entry name" value="PROTEIN YIIM"/>
    <property type="match status" value="1"/>
</dbReference>
<organism evidence="3 4">
    <name type="scientific">Actinomycetospora cinnamomea</name>
    <dbReference type="NCBI Taxonomy" id="663609"/>
    <lineage>
        <taxon>Bacteria</taxon>
        <taxon>Bacillati</taxon>
        <taxon>Actinomycetota</taxon>
        <taxon>Actinomycetes</taxon>
        <taxon>Pseudonocardiales</taxon>
        <taxon>Pseudonocardiaceae</taxon>
        <taxon>Actinomycetospora</taxon>
    </lineage>
</organism>
<name>A0A2U1FLW6_9PSEU</name>
<dbReference type="GO" id="GO:0003824">
    <property type="term" value="F:catalytic activity"/>
    <property type="evidence" value="ECO:0007669"/>
    <property type="project" value="InterPro"/>
</dbReference>
<evidence type="ECO:0000313" key="3">
    <source>
        <dbReference type="EMBL" id="PVZ13164.1"/>
    </source>
</evidence>
<dbReference type="GO" id="GO:0030151">
    <property type="term" value="F:molybdenum ion binding"/>
    <property type="evidence" value="ECO:0007669"/>
    <property type="project" value="InterPro"/>
</dbReference>
<sequence>MTPFVRTVAVGRPRDVPGPRDSDTTRTAIRKHPVDGPVEVCPENLAGDEQADTVHHGGPDKAVYAYGEEDLAWWRAEHPEYRALDDQVFGQNLTTVGHDLRGAVVGERWRVGTAEFEVAQPRTPCFKLGLRAGDGAMPRRFTAAVRPGVYLRVTATGTITSGDALHVVDRPAHGVTVAEVFAIVHHERHRAARLLEVPELPASYHDWARRRLAHA</sequence>
<comment type="caution">
    <text evidence="3">The sequence shown here is derived from an EMBL/GenBank/DDBJ whole genome shotgun (WGS) entry which is preliminary data.</text>
</comment>
<keyword evidence="4" id="KW-1185">Reference proteome</keyword>
<gene>
    <name evidence="3" type="ORF">C8D89_102314</name>
</gene>
<reference evidence="3 4" key="1">
    <citation type="submission" date="2018-04" db="EMBL/GenBank/DDBJ databases">
        <title>Genomic Encyclopedia of Type Strains, Phase IV (KMG-IV): sequencing the most valuable type-strain genomes for metagenomic binning, comparative biology and taxonomic classification.</title>
        <authorList>
            <person name="Goeker M."/>
        </authorList>
    </citation>
    <scope>NUCLEOTIDE SEQUENCE [LARGE SCALE GENOMIC DNA]</scope>
    <source>
        <strain evidence="3 4">DSM 45771</strain>
    </source>
</reference>
<dbReference type="Gene3D" id="2.40.33.20">
    <property type="entry name" value="PK beta-barrel domain-like"/>
    <property type="match status" value="1"/>
</dbReference>
<dbReference type="RefSeq" id="WP_116707205.1">
    <property type="nucleotide sequence ID" value="NZ_QEKW01000002.1"/>
</dbReference>